<name>A0A1B1B817_9ACTN</name>
<dbReference type="STRING" id="68214.AVL59_40145"/>
<organism evidence="2 4">
    <name type="scientific">Streptomyces griseochromogenes</name>
    <dbReference type="NCBI Taxonomy" id="68214"/>
    <lineage>
        <taxon>Bacteria</taxon>
        <taxon>Bacillati</taxon>
        <taxon>Actinomycetota</taxon>
        <taxon>Actinomycetes</taxon>
        <taxon>Kitasatosporales</taxon>
        <taxon>Streptomycetaceae</taxon>
        <taxon>Streptomyces</taxon>
    </lineage>
</organism>
<dbReference type="EMBL" id="CP016279">
    <property type="protein sequence ID" value="ANP54978.1"/>
    <property type="molecule type" value="Genomic_DNA"/>
</dbReference>
<feature type="region of interest" description="Disordered" evidence="1">
    <location>
        <begin position="1"/>
        <end position="66"/>
    </location>
</feature>
<evidence type="ECO:0000313" key="4">
    <source>
        <dbReference type="Proteomes" id="UP000092659"/>
    </source>
</evidence>
<dbReference type="KEGG" id="sgs:AVL59_40145"/>
<dbReference type="EMBL" id="JAGGLP010000006">
    <property type="protein sequence ID" value="MBP2050626.1"/>
    <property type="molecule type" value="Genomic_DNA"/>
</dbReference>
<dbReference type="Proteomes" id="UP001519309">
    <property type="component" value="Unassembled WGS sequence"/>
</dbReference>
<dbReference type="Proteomes" id="UP000092659">
    <property type="component" value="Chromosome"/>
</dbReference>
<sequence>MARVGERSTARADSRTYGDRDGSGARVAHSGGDGGARGTSGEHGAARIACGGHDAAPNGQGARSVH</sequence>
<reference evidence="3 5" key="2">
    <citation type="submission" date="2021-03" db="EMBL/GenBank/DDBJ databases">
        <title>Genomic Encyclopedia of Type Strains, Phase IV (KMG-IV): sequencing the most valuable type-strain genomes for metagenomic binning, comparative biology and taxonomic classification.</title>
        <authorList>
            <person name="Goeker M."/>
        </authorList>
    </citation>
    <scope>NUCLEOTIDE SEQUENCE [LARGE SCALE GENOMIC DNA]</scope>
    <source>
        <strain evidence="3 5">DSM 40499</strain>
    </source>
</reference>
<evidence type="ECO:0000256" key="1">
    <source>
        <dbReference type="SAM" id="MobiDB-lite"/>
    </source>
</evidence>
<accession>A0A1B1B817</accession>
<gene>
    <name evidence="2" type="ORF">AVL59_40145</name>
    <name evidence="3" type="ORF">J2Z21_003565</name>
</gene>
<protein>
    <submittedName>
        <fullName evidence="2">Uncharacterized protein</fullName>
    </submittedName>
</protein>
<feature type="compositionally biased region" description="Basic and acidic residues" evidence="1">
    <location>
        <begin position="1"/>
        <end position="23"/>
    </location>
</feature>
<evidence type="ECO:0000313" key="3">
    <source>
        <dbReference type="EMBL" id="MBP2050626.1"/>
    </source>
</evidence>
<dbReference type="AlphaFoldDB" id="A0A1B1B817"/>
<keyword evidence="5" id="KW-1185">Reference proteome</keyword>
<evidence type="ECO:0000313" key="5">
    <source>
        <dbReference type="Proteomes" id="UP001519309"/>
    </source>
</evidence>
<reference evidence="2 4" key="1">
    <citation type="submission" date="2016-06" db="EMBL/GenBank/DDBJ databases">
        <title>Complete genome sequence of Streptomyces griseochromogenes ATCC 14511, the Blasticidin S producer.</title>
        <authorList>
            <person name="Wu L."/>
        </authorList>
    </citation>
    <scope>NUCLEOTIDE SEQUENCE [LARGE SCALE GENOMIC DNA]</scope>
    <source>
        <strain evidence="2 4">ATCC 14511</strain>
    </source>
</reference>
<proteinExistence type="predicted"/>
<evidence type="ECO:0000313" key="2">
    <source>
        <dbReference type="EMBL" id="ANP54978.1"/>
    </source>
</evidence>